<evidence type="ECO:0000313" key="5">
    <source>
        <dbReference type="Proteomes" id="UP001447008"/>
    </source>
</evidence>
<dbReference type="Proteomes" id="UP001447008">
    <property type="component" value="Unassembled WGS sequence"/>
</dbReference>
<dbReference type="CDD" id="cd05276">
    <property type="entry name" value="p53_inducible_oxidoreductase"/>
    <property type="match status" value="1"/>
</dbReference>
<dbReference type="PANTHER" id="PTHR48106">
    <property type="entry name" value="QUINONE OXIDOREDUCTASE PIG3-RELATED"/>
    <property type="match status" value="1"/>
</dbReference>
<organism evidence="4 5">
    <name type="scientific">Pseudoalteromonas qingdaonensis</name>
    <dbReference type="NCBI Taxonomy" id="3131913"/>
    <lineage>
        <taxon>Bacteria</taxon>
        <taxon>Pseudomonadati</taxon>
        <taxon>Pseudomonadota</taxon>
        <taxon>Gammaproteobacteria</taxon>
        <taxon>Alteromonadales</taxon>
        <taxon>Pseudoalteromonadaceae</taxon>
        <taxon>Pseudoalteromonas</taxon>
    </lineage>
</organism>
<accession>A0ABU9N0L0</accession>
<dbReference type="Pfam" id="PF00107">
    <property type="entry name" value="ADH_zinc_N"/>
    <property type="match status" value="1"/>
</dbReference>
<dbReference type="InterPro" id="IPR036291">
    <property type="entry name" value="NAD(P)-bd_dom_sf"/>
</dbReference>
<dbReference type="NCBIfam" id="TIGR02824">
    <property type="entry name" value="quinone_pig3"/>
    <property type="match status" value="1"/>
</dbReference>
<evidence type="ECO:0000313" key="4">
    <source>
        <dbReference type="EMBL" id="MEM0516306.1"/>
    </source>
</evidence>
<dbReference type="InterPro" id="IPR013149">
    <property type="entry name" value="ADH-like_C"/>
</dbReference>
<protein>
    <submittedName>
        <fullName evidence="4">NAD(P)H-quinone oxidoreductase</fullName>
    </submittedName>
</protein>
<dbReference type="Pfam" id="PF08240">
    <property type="entry name" value="ADH_N"/>
    <property type="match status" value="1"/>
</dbReference>
<dbReference type="InterPro" id="IPR013154">
    <property type="entry name" value="ADH-like_N"/>
</dbReference>
<proteinExistence type="predicted"/>
<evidence type="ECO:0000256" key="2">
    <source>
        <dbReference type="ARBA" id="ARBA00023002"/>
    </source>
</evidence>
<dbReference type="SUPFAM" id="SSF50129">
    <property type="entry name" value="GroES-like"/>
    <property type="match status" value="1"/>
</dbReference>
<dbReference type="Gene3D" id="3.90.180.10">
    <property type="entry name" value="Medium-chain alcohol dehydrogenases, catalytic domain"/>
    <property type="match status" value="1"/>
</dbReference>
<dbReference type="PANTHER" id="PTHR48106:SF18">
    <property type="entry name" value="QUINONE OXIDOREDUCTASE PIG3"/>
    <property type="match status" value="1"/>
</dbReference>
<dbReference type="SUPFAM" id="SSF51735">
    <property type="entry name" value="NAD(P)-binding Rossmann-fold domains"/>
    <property type="match status" value="1"/>
</dbReference>
<reference evidence="4 5" key="1">
    <citation type="submission" date="2024-03" db="EMBL/GenBank/DDBJ databases">
        <title>Pseudoalteromonas qingdaonensis sp. nov., isolated from the intestines of marine benthic organisms.</title>
        <authorList>
            <person name="Lin X."/>
            <person name="Fang S."/>
            <person name="Hu X."/>
        </authorList>
    </citation>
    <scope>NUCLEOTIDE SEQUENCE [LARGE SCALE GENOMIC DNA]</scope>
    <source>
        <strain evidence="4 5">YIC-827</strain>
    </source>
</reference>
<dbReference type="RefSeq" id="WP_342679693.1">
    <property type="nucleotide sequence ID" value="NZ_JBCGCU010000016.1"/>
</dbReference>
<feature type="domain" description="Enoyl reductase (ER)" evidence="3">
    <location>
        <begin position="7"/>
        <end position="319"/>
    </location>
</feature>
<comment type="caution">
    <text evidence="4">The sequence shown here is derived from an EMBL/GenBank/DDBJ whole genome shotgun (WGS) entry which is preliminary data.</text>
</comment>
<keyword evidence="2" id="KW-0560">Oxidoreductase</keyword>
<keyword evidence="5" id="KW-1185">Reference proteome</keyword>
<dbReference type="InterPro" id="IPR011032">
    <property type="entry name" value="GroES-like_sf"/>
</dbReference>
<sequence>MLTINLNENKQLVIVESTRIQAKKEQLLIKVSAAGVNRADLLQRQGHYPPPPGDSPTLGLEVCGEVVALGEGADNKWLGQEVMALCAGGGYGQYVAVDQGHCLTLPANFSALEGAGFCEVFLTAYDALRQYPGFGAGHTLLVHGGASGVGTAAIKLAKYFGAKVVVTVGSEQKRQACLQLGADVAINYRQSDWWEQMRAEGLNADLVIDPVAGDYLNANLKVLAQDGKIVILAMLGGRYCQQLDVARVLQKRASIIGSTLRNRSSEYKSVLVKELLQRCEAGMQSGELTPVIDSVYPWEEVELAHQRLAQNANIGKVILVHK</sequence>
<gene>
    <name evidence="4" type="ORF">WCN91_12935</name>
</gene>
<dbReference type="SMART" id="SM00829">
    <property type="entry name" value="PKS_ER"/>
    <property type="match status" value="1"/>
</dbReference>
<keyword evidence="1" id="KW-0521">NADP</keyword>
<evidence type="ECO:0000256" key="1">
    <source>
        <dbReference type="ARBA" id="ARBA00022857"/>
    </source>
</evidence>
<dbReference type="EMBL" id="JBCGCU010000016">
    <property type="protein sequence ID" value="MEM0516306.1"/>
    <property type="molecule type" value="Genomic_DNA"/>
</dbReference>
<dbReference type="InterPro" id="IPR020843">
    <property type="entry name" value="ER"/>
</dbReference>
<name>A0ABU9N0L0_9GAMM</name>
<evidence type="ECO:0000259" key="3">
    <source>
        <dbReference type="SMART" id="SM00829"/>
    </source>
</evidence>
<dbReference type="Gene3D" id="3.40.50.720">
    <property type="entry name" value="NAD(P)-binding Rossmann-like Domain"/>
    <property type="match status" value="1"/>
</dbReference>
<dbReference type="InterPro" id="IPR014189">
    <property type="entry name" value="Quinone_OxRdtase_PIG3"/>
</dbReference>